<feature type="compositionally biased region" description="Polar residues" evidence="5">
    <location>
        <begin position="791"/>
        <end position="801"/>
    </location>
</feature>
<evidence type="ECO:0000313" key="8">
    <source>
        <dbReference type="EMBL" id="KZO93191.1"/>
    </source>
</evidence>
<evidence type="ECO:0000256" key="3">
    <source>
        <dbReference type="ARBA" id="ARBA00023054"/>
    </source>
</evidence>
<protein>
    <submittedName>
        <fullName evidence="8">HOOK-domain-containing protein</fullName>
    </submittedName>
</protein>
<feature type="domain" description="Hook C-terminal" evidence="6">
    <location>
        <begin position="248"/>
        <end position="583"/>
    </location>
</feature>
<dbReference type="GO" id="GO:0030705">
    <property type="term" value="P:cytoskeleton-dependent intracellular transport"/>
    <property type="evidence" value="ECO:0007669"/>
    <property type="project" value="InterPro"/>
</dbReference>
<dbReference type="PANTHER" id="PTHR18947:SF28">
    <property type="entry name" value="GIRDIN, ISOFORM A"/>
    <property type="match status" value="1"/>
</dbReference>
<feature type="compositionally biased region" description="Basic and acidic residues" evidence="5">
    <location>
        <begin position="419"/>
        <end position="437"/>
    </location>
</feature>
<dbReference type="PANTHER" id="PTHR18947">
    <property type="entry name" value="HOOK PROTEINS"/>
    <property type="match status" value="1"/>
</dbReference>
<evidence type="ECO:0000256" key="1">
    <source>
        <dbReference type="ARBA" id="ARBA00004496"/>
    </source>
</evidence>
<dbReference type="EMBL" id="KV417303">
    <property type="protein sequence ID" value="KZO93191.1"/>
    <property type="molecule type" value="Genomic_DNA"/>
</dbReference>
<dbReference type="CDD" id="cd22211">
    <property type="entry name" value="HkD_SF"/>
    <property type="match status" value="1"/>
</dbReference>
<evidence type="ECO:0000256" key="4">
    <source>
        <dbReference type="SAM" id="Coils"/>
    </source>
</evidence>
<proteinExistence type="predicted"/>
<dbReference type="GO" id="GO:0031122">
    <property type="term" value="P:cytoplasmic microtubule organization"/>
    <property type="evidence" value="ECO:0007669"/>
    <property type="project" value="InterPro"/>
</dbReference>
<keyword evidence="3 4" id="KW-0175">Coiled coil</keyword>
<dbReference type="STRING" id="1330018.A0A167J2S8"/>
<dbReference type="InterPro" id="IPR036872">
    <property type="entry name" value="CH_dom_sf"/>
</dbReference>
<keyword evidence="9" id="KW-1185">Reference proteome</keyword>
<comment type="subcellular location">
    <subcellularLocation>
        <location evidence="1">Cytoplasm</location>
    </subcellularLocation>
</comment>
<feature type="coiled-coil region" evidence="4">
    <location>
        <begin position="475"/>
        <end position="529"/>
    </location>
</feature>
<dbReference type="AlphaFoldDB" id="A0A167J2S8"/>
<dbReference type="OrthoDB" id="49395at2759"/>
<dbReference type="Pfam" id="PF19047">
    <property type="entry name" value="HOOK_N"/>
    <property type="match status" value="1"/>
</dbReference>
<dbReference type="InterPro" id="IPR008636">
    <property type="entry name" value="Hook_C"/>
</dbReference>
<dbReference type="Gene3D" id="1.10.418.10">
    <property type="entry name" value="Calponin-like domain"/>
    <property type="match status" value="1"/>
</dbReference>
<feature type="coiled-coil region" evidence="4">
    <location>
        <begin position="206"/>
        <end position="394"/>
    </location>
</feature>
<feature type="region of interest" description="Disordered" evidence="5">
    <location>
        <begin position="791"/>
        <end position="812"/>
    </location>
</feature>
<dbReference type="GO" id="GO:0005815">
    <property type="term" value="C:microtubule organizing center"/>
    <property type="evidence" value="ECO:0007669"/>
    <property type="project" value="TreeGrafter"/>
</dbReference>
<evidence type="ECO:0000259" key="6">
    <source>
        <dbReference type="Pfam" id="PF05622"/>
    </source>
</evidence>
<sequence length="824" mass="92727">MADDIPEEAYDPELSAFLAWLTSLSPAPVPSLSALTDGSVLLHLLSRASPAHFPPPARTLSPNDPWPLRLTQLKALYRRVSQWYAERGTPPASEGWTPDLQLLFDAEGKAPQAAREGEALKLLRLVIGVAVQGEDKEEAIAAIRGLGTGQQTRLMQAIEQVMRAFPPRVETEEGDASMMTDDDHYYQIQSARSRLQSENTSLLSARAALQAQVEALQAAAGDLQAERDDALALARELRAQAEERRGEKQEAGLRGEIDRLKDELRKSEDNLSSAEATLARQERELSELTRRTSDLQVQAEEAARLKDQVDEWRHTAERYQKNENVIEKYKRKLEETADLRRQIKTLTEQNTQLVNTNSQLETQSSKSANVKPLLDAYKQQISELEAKASARGAEMEGLRLRLEDERRARGEVDRLREAERREAEGYAERVREMESGRGRKLTNGSGSGSGEEPHSPGAEGEEPLTLDDALSGTTMTDLKLRIRALERELLDAQDANGTASRVLVLENLLEDANRLKARYEKEYLASHREALVLKREVEEIRAGRGGAESGEMVIALRKRLNEVVDELDGLKKRFEQQGVELDASSRELTIARSDLNLVNKDQLEILASLRASVSSDNAGLSSELDRVKQVEKDLREKNRMQMEQVNTLLMEKIELQGEGIGQREAMLRRERDIGDLRASIAGKDLPEDTKKRLIELADENARLKEEAKAERQKLIKARQFIKEQDELFNKQHAGKVDPNTFTEAEHAYKAQIQSLEDKIALLKRTIKENAAAYDREKQQLQSSFRVLGSQQRQTQLRSAASRNGARLQPQSWLAQQRETVRFGE</sequence>
<gene>
    <name evidence="8" type="ORF">CALVIDRAFT_486197</name>
</gene>
<accession>A0A167J2S8</accession>
<dbReference type="Proteomes" id="UP000076738">
    <property type="component" value="Unassembled WGS sequence"/>
</dbReference>
<dbReference type="InterPro" id="IPR043936">
    <property type="entry name" value="HOOK_N"/>
</dbReference>
<feature type="domain" description="HOOK N-terminal" evidence="7">
    <location>
        <begin position="16"/>
        <end position="159"/>
    </location>
</feature>
<name>A0A167J2S8_CALVF</name>
<evidence type="ECO:0000313" key="9">
    <source>
        <dbReference type="Proteomes" id="UP000076738"/>
    </source>
</evidence>
<feature type="region of interest" description="Disordered" evidence="5">
    <location>
        <begin position="419"/>
        <end position="471"/>
    </location>
</feature>
<organism evidence="8 9">
    <name type="scientific">Calocera viscosa (strain TUFC12733)</name>
    <dbReference type="NCBI Taxonomy" id="1330018"/>
    <lineage>
        <taxon>Eukaryota</taxon>
        <taxon>Fungi</taxon>
        <taxon>Dikarya</taxon>
        <taxon>Basidiomycota</taxon>
        <taxon>Agaricomycotina</taxon>
        <taxon>Dacrymycetes</taxon>
        <taxon>Dacrymycetales</taxon>
        <taxon>Dacrymycetaceae</taxon>
        <taxon>Calocera</taxon>
    </lineage>
</organism>
<feature type="coiled-coil region" evidence="4">
    <location>
        <begin position="690"/>
        <end position="783"/>
    </location>
</feature>
<dbReference type="GO" id="GO:0008017">
    <property type="term" value="F:microtubule binding"/>
    <property type="evidence" value="ECO:0007669"/>
    <property type="project" value="InterPro"/>
</dbReference>
<evidence type="ECO:0000259" key="7">
    <source>
        <dbReference type="Pfam" id="PF19047"/>
    </source>
</evidence>
<evidence type="ECO:0000256" key="2">
    <source>
        <dbReference type="ARBA" id="ARBA00022490"/>
    </source>
</evidence>
<reference evidence="8 9" key="1">
    <citation type="journal article" date="2016" name="Mol. Biol. Evol.">
        <title>Comparative Genomics of Early-Diverging Mushroom-Forming Fungi Provides Insights into the Origins of Lignocellulose Decay Capabilities.</title>
        <authorList>
            <person name="Nagy L.G."/>
            <person name="Riley R."/>
            <person name="Tritt A."/>
            <person name="Adam C."/>
            <person name="Daum C."/>
            <person name="Floudas D."/>
            <person name="Sun H."/>
            <person name="Yadav J.S."/>
            <person name="Pangilinan J."/>
            <person name="Larsson K.H."/>
            <person name="Matsuura K."/>
            <person name="Barry K."/>
            <person name="Labutti K."/>
            <person name="Kuo R."/>
            <person name="Ohm R.A."/>
            <person name="Bhattacharya S.S."/>
            <person name="Shirouzu T."/>
            <person name="Yoshinaga Y."/>
            <person name="Martin F.M."/>
            <person name="Grigoriev I.V."/>
            <person name="Hibbett D.S."/>
        </authorList>
    </citation>
    <scope>NUCLEOTIDE SEQUENCE [LARGE SCALE GENOMIC DNA]</scope>
    <source>
        <strain evidence="8 9">TUFC12733</strain>
    </source>
</reference>
<dbReference type="SUPFAM" id="SSF116907">
    <property type="entry name" value="Hook domain"/>
    <property type="match status" value="1"/>
</dbReference>
<dbReference type="GO" id="GO:0005737">
    <property type="term" value="C:cytoplasm"/>
    <property type="evidence" value="ECO:0007669"/>
    <property type="project" value="UniProtKB-SubCell"/>
</dbReference>
<evidence type="ECO:0000256" key="5">
    <source>
        <dbReference type="SAM" id="MobiDB-lite"/>
    </source>
</evidence>
<dbReference type="GO" id="GO:0051959">
    <property type="term" value="F:dynein light intermediate chain binding"/>
    <property type="evidence" value="ECO:0007669"/>
    <property type="project" value="TreeGrafter"/>
</dbReference>
<keyword evidence="2" id="KW-0963">Cytoplasm</keyword>
<dbReference type="Pfam" id="PF05622">
    <property type="entry name" value="HOOK"/>
    <property type="match status" value="1"/>
</dbReference>